<organism evidence="3 4">
    <name type="scientific">Nocardiopsis tropica</name>
    <dbReference type="NCBI Taxonomy" id="109330"/>
    <lineage>
        <taxon>Bacteria</taxon>
        <taxon>Bacillati</taxon>
        <taxon>Actinomycetota</taxon>
        <taxon>Actinomycetes</taxon>
        <taxon>Streptosporangiales</taxon>
        <taxon>Nocardiopsidaceae</taxon>
        <taxon>Nocardiopsis</taxon>
    </lineage>
</organism>
<evidence type="ECO:0000256" key="1">
    <source>
        <dbReference type="SAM" id="Coils"/>
    </source>
</evidence>
<keyword evidence="1" id="KW-0175">Coiled coil</keyword>
<proteinExistence type="predicted"/>
<sequence length="339" mass="37001">MSYLHRLDGANLTHTFTPGPTPAPPAGLAAALDTVPGWGTAWQGRKDIVDRLRTLPGADIDAQVVDLTREHAAELVAAVLDRRPLPAPIGDRITALRREAEATEAEREALRLAAADLLVKLADILRASTDTVMAHLDTRLGEIIAQARKLNISPADLPAGAAALRVGDEQRAALLRLEDLAEDLAEVRSAQLAALEGRKQLDASHCFADVHELLPWGEDAPWPGDLTRPDAAHLAWIATTPGVRAWVPTTVQAQETADRLKAAHERAEYDYLRRQRSERGALGIMQTQRLDQLERIVKNTPAEDMSPSQNHRPRPEVAAAQARRGRAARAEAYRHPARS</sequence>
<evidence type="ECO:0008006" key="5">
    <source>
        <dbReference type="Google" id="ProtNLM"/>
    </source>
</evidence>
<feature type="coiled-coil region" evidence="1">
    <location>
        <begin position="93"/>
        <end position="120"/>
    </location>
</feature>
<evidence type="ECO:0000256" key="2">
    <source>
        <dbReference type="SAM" id="MobiDB-lite"/>
    </source>
</evidence>
<feature type="region of interest" description="Disordered" evidence="2">
    <location>
        <begin position="299"/>
        <end position="339"/>
    </location>
</feature>
<reference evidence="3 4" key="1">
    <citation type="submission" date="2023-07" db="EMBL/GenBank/DDBJ databases">
        <authorList>
            <person name="Girao M."/>
            <person name="Carvalho M.F."/>
        </authorList>
    </citation>
    <scope>NUCLEOTIDE SEQUENCE [LARGE SCALE GENOMIC DNA]</scope>
    <source>
        <strain evidence="3 4">66/93</strain>
    </source>
</reference>
<name>A0ABU7KLA1_9ACTN</name>
<feature type="compositionally biased region" description="Basic and acidic residues" evidence="2">
    <location>
        <begin position="328"/>
        <end position="339"/>
    </location>
</feature>
<protein>
    <recommendedName>
        <fullName evidence="5">DUF222 domain-containing protein</fullName>
    </recommendedName>
</protein>
<evidence type="ECO:0000313" key="4">
    <source>
        <dbReference type="Proteomes" id="UP001348641"/>
    </source>
</evidence>
<accession>A0ABU7KLA1</accession>
<comment type="caution">
    <text evidence="3">The sequence shown here is derived from an EMBL/GenBank/DDBJ whole genome shotgun (WGS) entry which is preliminary data.</text>
</comment>
<gene>
    <name evidence="3" type="ORF">Q8A49_06080</name>
</gene>
<evidence type="ECO:0000313" key="3">
    <source>
        <dbReference type="EMBL" id="MEE2050064.1"/>
    </source>
</evidence>
<dbReference type="EMBL" id="JAUUCC010000010">
    <property type="protein sequence ID" value="MEE2050064.1"/>
    <property type="molecule type" value="Genomic_DNA"/>
</dbReference>
<dbReference type="Proteomes" id="UP001348641">
    <property type="component" value="Unassembled WGS sequence"/>
</dbReference>
<dbReference type="RefSeq" id="WP_330157305.1">
    <property type="nucleotide sequence ID" value="NZ_BAAAJA010000018.1"/>
</dbReference>